<gene>
    <name evidence="1" type="ORF">MTBBW1_1200012</name>
</gene>
<protein>
    <recommendedName>
        <fullName evidence="3">DUF2281 domain-containing protein</fullName>
    </recommendedName>
</protein>
<name>A0A1W1H653_9BACT</name>
<dbReference type="EMBL" id="FWEV01000025">
    <property type="protein sequence ID" value="SLM27937.1"/>
    <property type="molecule type" value="Genomic_DNA"/>
</dbReference>
<dbReference type="RefSeq" id="WP_139786767.1">
    <property type="nucleotide sequence ID" value="NZ_LT828546.1"/>
</dbReference>
<reference evidence="1 2" key="1">
    <citation type="submission" date="2017-03" db="EMBL/GenBank/DDBJ databases">
        <authorList>
            <person name="Afonso C.L."/>
            <person name="Miller P.J."/>
            <person name="Scott M.A."/>
            <person name="Spackman E."/>
            <person name="Goraichik I."/>
            <person name="Dimitrov K.M."/>
            <person name="Suarez D.L."/>
            <person name="Swayne D.E."/>
        </authorList>
    </citation>
    <scope>NUCLEOTIDE SEQUENCE [LARGE SCALE GENOMIC DNA]</scope>
    <source>
        <strain evidence="1">PRJEB14757</strain>
    </source>
</reference>
<proteinExistence type="predicted"/>
<organism evidence="1 2">
    <name type="scientific">Desulfamplus magnetovallimortis</name>
    <dbReference type="NCBI Taxonomy" id="1246637"/>
    <lineage>
        <taxon>Bacteria</taxon>
        <taxon>Pseudomonadati</taxon>
        <taxon>Thermodesulfobacteriota</taxon>
        <taxon>Desulfobacteria</taxon>
        <taxon>Desulfobacterales</taxon>
        <taxon>Desulfobacteraceae</taxon>
        <taxon>Desulfamplus</taxon>
    </lineage>
</organism>
<dbReference type="OrthoDB" id="1495109at2"/>
<evidence type="ECO:0000313" key="1">
    <source>
        <dbReference type="EMBL" id="SLM27937.1"/>
    </source>
</evidence>
<dbReference type="AlphaFoldDB" id="A0A1W1H653"/>
<sequence>MQSITIPQINERLKGLSSDKLAVVFDFISYLAEKELSDVLLNSATKAIECTYASEQVLARDWNRPEEDEAWATL</sequence>
<dbReference type="STRING" id="1246637.MTBBW1_1200012"/>
<evidence type="ECO:0000313" key="2">
    <source>
        <dbReference type="Proteomes" id="UP000191931"/>
    </source>
</evidence>
<evidence type="ECO:0008006" key="3">
    <source>
        <dbReference type="Google" id="ProtNLM"/>
    </source>
</evidence>
<accession>A0A1W1H653</accession>
<dbReference type="Proteomes" id="UP000191931">
    <property type="component" value="Unassembled WGS sequence"/>
</dbReference>
<keyword evidence="2" id="KW-1185">Reference proteome</keyword>